<gene>
    <name evidence="3" type="ORF">TBK1r_49490</name>
</gene>
<dbReference type="EMBL" id="CP036432">
    <property type="protein sequence ID" value="QDV85932.1"/>
    <property type="molecule type" value="Genomic_DNA"/>
</dbReference>
<evidence type="ECO:0000256" key="1">
    <source>
        <dbReference type="SAM" id="MobiDB-lite"/>
    </source>
</evidence>
<keyword evidence="4" id="KW-1185">Reference proteome</keyword>
<accession>A0ABX5XW33</accession>
<evidence type="ECO:0000256" key="2">
    <source>
        <dbReference type="SAM" id="SignalP"/>
    </source>
</evidence>
<keyword evidence="2" id="KW-0732">Signal</keyword>
<protein>
    <submittedName>
        <fullName evidence="3">Uncharacterized protein</fullName>
    </submittedName>
</protein>
<organism evidence="3 4">
    <name type="scientific">Stieleria magnilauensis</name>
    <dbReference type="NCBI Taxonomy" id="2527963"/>
    <lineage>
        <taxon>Bacteria</taxon>
        <taxon>Pseudomonadati</taxon>
        <taxon>Planctomycetota</taxon>
        <taxon>Planctomycetia</taxon>
        <taxon>Pirellulales</taxon>
        <taxon>Pirellulaceae</taxon>
        <taxon>Stieleria</taxon>
    </lineage>
</organism>
<evidence type="ECO:0000313" key="4">
    <source>
        <dbReference type="Proteomes" id="UP000318081"/>
    </source>
</evidence>
<dbReference type="Proteomes" id="UP000318081">
    <property type="component" value="Chromosome"/>
</dbReference>
<name>A0ABX5XW33_9BACT</name>
<feature type="chain" id="PRO_5046286311" evidence="2">
    <location>
        <begin position="27"/>
        <end position="334"/>
    </location>
</feature>
<feature type="region of interest" description="Disordered" evidence="1">
    <location>
        <begin position="97"/>
        <end position="120"/>
    </location>
</feature>
<feature type="signal peptide" evidence="2">
    <location>
        <begin position="1"/>
        <end position="26"/>
    </location>
</feature>
<sequence length="334" mass="36840">MNKKLLRIGIAASPVLLALMTTPLHAVDDENAGPRREDDAWYDVSEWFDGNDYNPTDEAIGRWDDEQFGYFDSLSSTDSDNDRGSVPAEEFYGEDYDDGYATWRDDDNDGTYESVSRYHDTDGDKLNDSYATYRDDDGDGVYDNYEFSELSSTPDNAVHSSKIAQSTQQGLSGKSYKVTCTVADTKLVNRLGEISLLVQIEGAEGNVDWVDFGSSGTTLQLFKGDKFTAFGPVAKRGDKNVLVATTLEQDGKQRKIERTGRRYRGTIESTRTAKVKGEEHLVVKIKTENGKKLTVDMGDPASAKDAEKGSEITVAGVPVKIGDRVILIADQSQN</sequence>
<proteinExistence type="predicted"/>
<feature type="region of interest" description="Disordered" evidence="1">
    <location>
        <begin position="73"/>
        <end position="92"/>
    </location>
</feature>
<reference evidence="3 4" key="1">
    <citation type="submission" date="2019-02" db="EMBL/GenBank/DDBJ databases">
        <title>Deep-cultivation of Planctomycetes and their phenomic and genomic characterization uncovers novel biology.</title>
        <authorList>
            <person name="Wiegand S."/>
            <person name="Jogler M."/>
            <person name="Boedeker C."/>
            <person name="Pinto D."/>
            <person name="Vollmers J."/>
            <person name="Rivas-Marin E."/>
            <person name="Kohn T."/>
            <person name="Peeters S.H."/>
            <person name="Heuer A."/>
            <person name="Rast P."/>
            <person name="Oberbeckmann S."/>
            <person name="Bunk B."/>
            <person name="Jeske O."/>
            <person name="Meyerdierks A."/>
            <person name="Storesund J.E."/>
            <person name="Kallscheuer N."/>
            <person name="Luecker S."/>
            <person name="Lage O.M."/>
            <person name="Pohl T."/>
            <person name="Merkel B.J."/>
            <person name="Hornburger P."/>
            <person name="Mueller R.-W."/>
            <person name="Bruemmer F."/>
            <person name="Labrenz M."/>
            <person name="Spormann A.M."/>
            <person name="Op den Camp H."/>
            <person name="Overmann J."/>
            <person name="Amann R."/>
            <person name="Jetten M.S.M."/>
            <person name="Mascher T."/>
            <person name="Medema M.H."/>
            <person name="Devos D.P."/>
            <person name="Kaster A.-K."/>
            <person name="Ovreas L."/>
            <person name="Rohde M."/>
            <person name="Galperin M.Y."/>
            <person name="Jogler C."/>
        </authorList>
    </citation>
    <scope>NUCLEOTIDE SEQUENCE [LARGE SCALE GENOMIC DNA]</scope>
    <source>
        <strain evidence="3 4">TBK1r</strain>
    </source>
</reference>
<evidence type="ECO:0000313" key="3">
    <source>
        <dbReference type="EMBL" id="QDV85932.1"/>
    </source>
</evidence>
<dbReference type="RefSeq" id="WP_145216340.1">
    <property type="nucleotide sequence ID" value="NZ_CP036432.1"/>
</dbReference>